<dbReference type="InterPro" id="IPR018657">
    <property type="entry name" value="LarA-like_N"/>
</dbReference>
<dbReference type="Gene3D" id="3.40.50.11440">
    <property type="match status" value="1"/>
</dbReference>
<accession>A0A923RV32</accession>
<dbReference type="AlphaFoldDB" id="A0A923RV32"/>
<dbReference type="Proteomes" id="UP000606499">
    <property type="component" value="Unassembled WGS sequence"/>
</dbReference>
<reference evidence="2" key="1">
    <citation type="submission" date="2020-08" db="EMBL/GenBank/DDBJ databases">
        <title>Genome public.</title>
        <authorList>
            <person name="Liu C."/>
            <person name="Sun Q."/>
        </authorList>
    </citation>
    <scope>NUCLEOTIDE SEQUENCE</scope>
    <source>
        <strain evidence="2">NSJ-28</strain>
    </source>
</reference>
<keyword evidence="3" id="KW-1185">Reference proteome</keyword>
<protein>
    <submittedName>
        <fullName evidence="2">DUF2088 domain-containing protein</fullName>
    </submittedName>
</protein>
<gene>
    <name evidence="2" type="ORF">H8S45_03385</name>
</gene>
<evidence type="ECO:0000313" key="3">
    <source>
        <dbReference type="Proteomes" id="UP000606499"/>
    </source>
</evidence>
<organism evidence="2 3">
    <name type="scientific">Agathobaculum faecis</name>
    <dbReference type="NCBI Taxonomy" id="2763013"/>
    <lineage>
        <taxon>Bacteria</taxon>
        <taxon>Bacillati</taxon>
        <taxon>Bacillota</taxon>
        <taxon>Clostridia</taxon>
        <taxon>Eubacteriales</taxon>
        <taxon>Butyricicoccaceae</taxon>
        <taxon>Agathobaculum</taxon>
    </lineage>
</organism>
<dbReference type="Pfam" id="PF09861">
    <property type="entry name" value="Lar_N"/>
    <property type="match status" value="1"/>
</dbReference>
<evidence type="ECO:0000259" key="1">
    <source>
        <dbReference type="Pfam" id="PF09861"/>
    </source>
</evidence>
<evidence type="ECO:0000313" key="2">
    <source>
        <dbReference type="EMBL" id="MBC5724514.1"/>
    </source>
</evidence>
<proteinExistence type="predicted"/>
<feature type="domain" description="LarA-like N-terminal" evidence="1">
    <location>
        <begin position="35"/>
        <end position="186"/>
    </location>
</feature>
<name>A0A923RV32_9FIRM</name>
<dbReference type="RefSeq" id="WP_054328449.1">
    <property type="nucleotide sequence ID" value="NZ_JACOPL010000003.1"/>
</dbReference>
<dbReference type="GO" id="GO:0050043">
    <property type="term" value="F:lactate racemase activity"/>
    <property type="evidence" value="ECO:0007669"/>
    <property type="project" value="InterPro"/>
</dbReference>
<comment type="caution">
    <text evidence="2">The sequence shown here is derived from an EMBL/GenBank/DDBJ whole genome shotgun (WGS) entry which is preliminary data.</text>
</comment>
<dbReference type="EMBL" id="JACOPL010000003">
    <property type="protein sequence ID" value="MBC5724514.1"/>
    <property type="molecule type" value="Genomic_DNA"/>
</dbReference>
<sequence length="427" mass="46548">MRERPLVADLVKDTFVPKMFRVRQKFPRPRIDPADIPDIIRSLLSEEKFASRVKPGMRIAITAGSRGVANVALTTKCIADFVKSRGAHPFIVPAMGSHGGATAEGQREILAGYGIVEEYVGCPIISSMEVKKIGVNDEGGDVYIDKNAAEADGIILGCRVKPHTAFRGPYESGLMKMMAIGLGKQYGAEVCHAEGFKNMAKNVPLFGRCILKNAPILFGVPTIENAFDETCKIVAVAAEDIDAVEPELLKEAFSYMPRILVDSCDVLIVDQIGKNFSGDGMDPNITGTFCTPYATGGIDAQRVAVLDLSPETHGNGIGLGYSSATTKRVFDQLDLASMYPNAITCTVLGGVRIPIVMESDKETIQVCIKSCNEIDKSNPRVVRIPNSLHLEHIMLSESYLEEAKNNPQMEIESELEYLPFDEDGNLW</sequence>